<dbReference type="Proteomes" id="UP000196536">
    <property type="component" value="Unassembled WGS sequence"/>
</dbReference>
<dbReference type="EMBL" id="NEXX01000001">
    <property type="protein sequence ID" value="OUY08309.1"/>
    <property type="molecule type" value="Genomic_DNA"/>
</dbReference>
<feature type="domain" description="FecR protein" evidence="1">
    <location>
        <begin position="109"/>
        <end position="202"/>
    </location>
</feature>
<dbReference type="RefSeq" id="WP_087618950.1">
    <property type="nucleotide sequence ID" value="NZ_NEXX01000001.1"/>
</dbReference>
<keyword evidence="4" id="KW-1185">Reference proteome</keyword>
<evidence type="ECO:0000313" key="3">
    <source>
        <dbReference type="EMBL" id="OUY08309.1"/>
    </source>
</evidence>
<dbReference type="AlphaFoldDB" id="A0A1Z9Z1I7"/>
<organism evidence="3 4">
    <name type="scientific">Acinetobacter populi</name>
    <dbReference type="NCBI Taxonomy" id="1582270"/>
    <lineage>
        <taxon>Bacteria</taxon>
        <taxon>Pseudomonadati</taxon>
        <taxon>Pseudomonadota</taxon>
        <taxon>Gammaproteobacteria</taxon>
        <taxon>Moraxellales</taxon>
        <taxon>Moraxellaceae</taxon>
        <taxon>Acinetobacter</taxon>
    </lineage>
</organism>
<evidence type="ECO:0008006" key="5">
    <source>
        <dbReference type="Google" id="ProtNLM"/>
    </source>
</evidence>
<dbReference type="PANTHER" id="PTHR30273">
    <property type="entry name" value="PERIPLASMIC SIGNAL SENSOR AND SIGMA FACTOR ACTIVATOR FECR-RELATED"/>
    <property type="match status" value="1"/>
</dbReference>
<dbReference type="InterPro" id="IPR032623">
    <property type="entry name" value="FecR_N"/>
</dbReference>
<dbReference type="InterPro" id="IPR012373">
    <property type="entry name" value="Ferrdict_sens_TM"/>
</dbReference>
<dbReference type="InterPro" id="IPR006860">
    <property type="entry name" value="FecR"/>
</dbReference>
<feature type="domain" description="FecR N-terminal" evidence="2">
    <location>
        <begin position="11"/>
        <end position="53"/>
    </location>
</feature>
<reference evidence="3 4" key="1">
    <citation type="submission" date="2017-05" db="EMBL/GenBank/DDBJ databases">
        <title>Acinetobacter populi ANC 5415 (= PBJ7), whole genome shotgun sequencing project.</title>
        <authorList>
            <person name="Nemec A."/>
            <person name="Radolfova-Krizova L."/>
        </authorList>
    </citation>
    <scope>NUCLEOTIDE SEQUENCE [LARGE SCALE GENOMIC DNA]</scope>
    <source>
        <strain evidence="3 4">PBJ7</strain>
    </source>
</reference>
<accession>A0A1Z9Z1I7</accession>
<evidence type="ECO:0000259" key="2">
    <source>
        <dbReference type="Pfam" id="PF16220"/>
    </source>
</evidence>
<name>A0A1Z9Z1I7_9GAMM</name>
<dbReference type="GO" id="GO:0016989">
    <property type="term" value="F:sigma factor antagonist activity"/>
    <property type="evidence" value="ECO:0007669"/>
    <property type="project" value="TreeGrafter"/>
</dbReference>
<evidence type="ECO:0000313" key="4">
    <source>
        <dbReference type="Proteomes" id="UP000196536"/>
    </source>
</evidence>
<evidence type="ECO:0000259" key="1">
    <source>
        <dbReference type="Pfam" id="PF04773"/>
    </source>
</evidence>
<comment type="caution">
    <text evidence="3">The sequence shown here is derived from an EMBL/GenBank/DDBJ whole genome shotgun (WGS) entry which is preliminary data.</text>
</comment>
<proteinExistence type="predicted"/>
<dbReference type="Gene3D" id="2.60.120.1440">
    <property type="match status" value="1"/>
</dbReference>
<dbReference type="PANTHER" id="PTHR30273:SF2">
    <property type="entry name" value="PROTEIN FECR"/>
    <property type="match status" value="1"/>
</dbReference>
<sequence>MAQADRKEIIKQASEWLVRLQEGDLSAEERQQLQQWQQQSTLHQRIWEKALQLQGKFADLSVEVVLPVMDKMPQTNGHHSHKKYLWLLAIIPALSALYYGNEKQQWLADYRSSVGERKTIQLPDGGTIIMNARSAIDIKYSGQQRKIVLRKGEIWIETHHDALKRPFLVETSQGTAQALGTQYLVRLEPRQTFVAVNQGAVKVQSLKGQAQILNLHQQAYFDQTKIEQAADLDTSEYSWTKGFLMVNELSLKDFVDRLKPYQKGAIYLEPQLDNIKISGTYPIDDLQRVYSMLAQTYHLEIDVYAEGYWVNIQKPKH</sequence>
<dbReference type="Pfam" id="PF16220">
    <property type="entry name" value="DUF4880"/>
    <property type="match status" value="1"/>
</dbReference>
<dbReference type="Pfam" id="PF04773">
    <property type="entry name" value="FecR"/>
    <property type="match status" value="1"/>
</dbReference>
<dbReference type="OrthoDB" id="1099576at2"/>
<dbReference type="PIRSF" id="PIRSF018266">
    <property type="entry name" value="FecR"/>
    <property type="match status" value="1"/>
</dbReference>
<gene>
    <name evidence="3" type="ORF">CAP51_01415</name>
</gene>
<protein>
    <recommendedName>
        <fullName evidence="5">Histidine kinase</fullName>
    </recommendedName>
</protein>